<dbReference type="Pfam" id="PF07690">
    <property type="entry name" value="MFS_1"/>
    <property type="match status" value="1"/>
</dbReference>
<dbReference type="EMBL" id="CP097463">
    <property type="protein sequence ID" value="WAX56670.1"/>
    <property type="molecule type" value="Genomic_DNA"/>
</dbReference>
<keyword evidence="4 7" id="KW-1133">Transmembrane helix</keyword>
<feature type="transmembrane region" description="Helical" evidence="7">
    <location>
        <begin position="123"/>
        <end position="140"/>
    </location>
</feature>
<feature type="transmembrane region" description="Helical" evidence="7">
    <location>
        <begin position="328"/>
        <end position="349"/>
    </location>
</feature>
<evidence type="ECO:0000256" key="6">
    <source>
        <dbReference type="SAM" id="MobiDB-lite"/>
    </source>
</evidence>
<comment type="subcellular location">
    <subcellularLocation>
        <location evidence="1">Cell membrane</location>
        <topology evidence="1">Multi-pass membrane protein</topology>
    </subcellularLocation>
</comment>
<evidence type="ECO:0000256" key="5">
    <source>
        <dbReference type="ARBA" id="ARBA00023136"/>
    </source>
</evidence>
<dbReference type="PROSITE" id="PS50850">
    <property type="entry name" value="MFS"/>
    <property type="match status" value="1"/>
</dbReference>
<dbReference type="InterPro" id="IPR020846">
    <property type="entry name" value="MFS_dom"/>
</dbReference>
<dbReference type="RefSeq" id="WP_269443202.1">
    <property type="nucleotide sequence ID" value="NZ_CP097463.1"/>
</dbReference>
<evidence type="ECO:0000256" key="1">
    <source>
        <dbReference type="ARBA" id="ARBA00004651"/>
    </source>
</evidence>
<dbReference type="PANTHER" id="PTHR23505:SF79">
    <property type="entry name" value="PROTEIN SPINSTER"/>
    <property type="match status" value="1"/>
</dbReference>
<evidence type="ECO:0000256" key="2">
    <source>
        <dbReference type="ARBA" id="ARBA00022448"/>
    </source>
</evidence>
<feature type="transmembrane region" description="Helical" evidence="7">
    <location>
        <begin position="458"/>
        <end position="479"/>
    </location>
</feature>
<accession>A0ABY7JY85</accession>
<name>A0ABY7JY85_9ACTN</name>
<dbReference type="PANTHER" id="PTHR23505">
    <property type="entry name" value="SPINSTER"/>
    <property type="match status" value="1"/>
</dbReference>
<feature type="transmembrane region" description="Helical" evidence="7">
    <location>
        <begin position="361"/>
        <end position="382"/>
    </location>
</feature>
<sequence>MAVPGTALARHGVRRLEHLVGGRARRQVVVAFACVLALDSADKATVGANATQLQSAFGIGKAQIGLLLAVGSAIGALATIPAGMLVDRVRRTRLIAIAVLWWGVAMLLSGFATGLLFLLLARVALGLVTAVSGPAVASLVGDYFPEHDRGRIYGYVLAGELIGAGFGFVVSGQLAALSWRAPFFFLVVPTLLVFWLIRRLPEPARGGASRLPGGADEIRSADDIESGRADPFPTESAGKANAGNANAGSQESDLARKAARRANVAPRPEALLDRDPAQLSLWEAVRYVLRVRTNVVLITASALGYFFFSGVRGFAIEFSEKHYRIGQGAASSLTLLLGIGALLGVLSGGRLADRLLARGRAAARVEVPGVSVLLAGLIFVPALLVTNAWLAAGLLMVAALFLGMSTPPLDAARLDIIHPGMWGRAEGVRTVLRNGADASAPVLFGVLAQTVFGGDSGLQYTFLVMLLALFASAVITLSYGRREYPRDVIAAARSLERTAE</sequence>
<proteinExistence type="predicted"/>
<dbReference type="InterPro" id="IPR011701">
    <property type="entry name" value="MFS"/>
</dbReference>
<dbReference type="InterPro" id="IPR036259">
    <property type="entry name" value="MFS_trans_sf"/>
</dbReference>
<evidence type="ECO:0000259" key="8">
    <source>
        <dbReference type="PROSITE" id="PS50850"/>
    </source>
</evidence>
<feature type="transmembrane region" description="Helical" evidence="7">
    <location>
        <begin position="295"/>
        <end position="316"/>
    </location>
</feature>
<evidence type="ECO:0000313" key="10">
    <source>
        <dbReference type="Proteomes" id="UP001164693"/>
    </source>
</evidence>
<feature type="compositionally biased region" description="Low complexity" evidence="6">
    <location>
        <begin position="237"/>
        <end position="248"/>
    </location>
</feature>
<evidence type="ECO:0000313" key="9">
    <source>
        <dbReference type="EMBL" id="WAX56670.1"/>
    </source>
</evidence>
<feature type="transmembrane region" description="Helical" evidence="7">
    <location>
        <begin position="94"/>
        <end position="117"/>
    </location>
</feature>
<feature type="domain" description="Major facilitator superfamily (MFS) profile" evidence="8">
    <location>
        <begin position="28"/>
        <end position="484"/>
    </location>
</feature>
<dbReference type="Gene3D" id="1.20.1250.20">
    <property type="entry name" value="MFS general substrate transporter like domains"/>
    <property type="match status" value="1"/>
</dbReference>
<feature type="transmembrane region" description="Helical" evidence="7">
    <location>
        <begin position="62"/>
        <end position="82"/>
    </location>
</feature>
<keyword evidence="2" id="KW-0813">Transport</keyword>
<feature type="transmembrane region" description="Helical" evidence="7">
    <location>
        <begin position="152"/>
        <end position="171"/>
    </location>
</feature>
<reference evidence="9" key="1">
    <citation type="submission" date="2022-05" db="EMBL/GenBank/DDBJ databases">
        <title>Jatrophihabitans sp. SB3-54 whole genome sequence.</title>
        <authorList>
            <person name="Suh M.K."/>
            <person name="Eom M.K."/>
            <person name="Kim J.S."/>
            <person name="Kim H.S."/>
            <person name="Do H.E."/>
            <person name="Shin Y.K."/>
            <person name="Lee J.-S."/>
        </authorList>
    </citation>
    <scope>NUCLEOTIDE SEQUENCE</scope>
    <source>
        <strain evidence="9">SB3-54</strain>
    </source>
</reference>
<evidence type="ECO:0000256" key="7">
    <source>
        <dbReference type="SAM" id="Phobius"/>
    </source>
</evidence>
<dbReference type="InterPro" id="IPR044770">
    <property type="entry name" value="MFS_spinster-like"/>
</dbReference>
<gene>
    <name evidence="9" type="ORF">M6B22_19390</name>
</gene>
<feature type="region of interest" description="Disordered" evidence="6">
    <location>
        <begin position="222"/>
        <end position="251"/>
    </location>
</feature>
<keyword evidence="3 7" id="KW-0812">Transmembrane</keyword>
<protein>
    <submittedName>
        <fullName evidence="9">MFS transporter</fullName>
    </submittedName>
</protein>
<organism evidence="9 10">
    <name type="scientific">Jatrophihabitans cynanchi</name>
    <dbReference type="NCBI Taxonomy" id="2944128"/>
    <lineage>
        <taxon>Bacteria</taxon>
        <taxon>Bacillati</taxon>
        <taxon>Actinomycetota</taxon>
        <taxon>Actinomycetes</taxon>
        <taxon>Jatrophihabitantales</taxon>
        <taxon>Jatrophihabitantaceae</taxon>
        <taxon>Jatrophihabitans</taxon>
    </lineage>
</organism>
<feature type="transmembrane region" description="Helical" evidence="7">
    <location>
        <begin position="177"/>
        <end position="197"/>
    </location>
</feature>
<keyword evidence="5 7" id="KW-0472">Membrane</keyword>
<evidence type="ECO:0000256" key="4">
    <source>
        <dbReference type="ARBA" id="ARBA00022989"/>
    </source>
</evidence>
<keyword evidence="10" id="KW-1185">Reference proteome</keyword>
<dbReference type="Proteomes" id="UP001164693">
    <property type="component" value="Chromosome"/>
</dbReference>
<dbReference type="SUPFAM" id="SSF103473">
    <property type="entry name" value="MFS general substrate transporter"/>
    <property type="match status" value="1"/>
</dbReference>
<evidence type="ECO:0000256" key="3">
    <source>
        <dbReference type="ARBA" id="ARBA00022692"/>
    </source>
</evidence>